<feature type="region of interest" description="Disordered" evidence="1">
    <location>
        <begin position="307"/>
        <end position="326"/>
    </location>
</feature>
<name>A0A0F9D5H6_9ZZZZ</name>
<evidence type="ECO:0000256" key="1">
    <source>
        <dbReference type="SAM" id="MobiDB-lite"/>
    </source>
</evidence>
<dbReference type="AlphaFoldDB" id="A0A0F9D5H6"/>
<protein>
    <submittedName>
        <fullName evidence="2">Uncharacterized protein</fullName>
    </submittedName>
</protein>
<organism evidence="2">
    <name type="scientific">marine sediment metagenome</name>
    <dbReference type="NCBI Taxonomy" id="412755"/>
    <lineage>
        <taxon>unclassified sequences</taxon>
        <taxon>metagenomes</taxon>
        <taxon>ecological metagenomes</taxon>
    </lineage>
</organism>
<dbReference type="EMBL" id="LAZR01041018">
    <property type="protein sequence ID" value="KKL13046.1"/>
    <property type="molecule type" value="Genomic_DNA"/>
</dbReference>
<evidence type="ECO:0000313" key="2">
    <source>
        <dbReference type="EMBL" id="KKL13046.1"/>
    </source>
</evidence>
<sequence>MTILRAAATASFILDATSDTLITGLTLTPAVDDYFLFATVETQSASSSGNDSNIFSVYVGGSIVSHTERNVKEESSLDNDRVTVALNARVSPNGSQAVEIRHRASTSANPHTAFRREMTLFPEPIAGVHSEDSDTVNDTLATATWTTLASMSRTPPADDYYLLFSADAQGPSDVNLGFRVEVGGAALAHTHRQFANENSLPNTTRPLMIACKVSPNGSQVVEIVWSRVSGTGTITCHKRAMQLIAADSLDIIEASDTVDDTRTATGEVLLDGMTITDPGANDWMMAYSSSNDVGTISNLIQTTYSMRSGGTKVTDSDRRNDHEGST</sequence>
<reference evidence="2" key="1">
    <citation type="journal article" date="2015" name="Nature">
        <title>Complex archaea that bridge the gap between prokaryotes and eukaryotes.</title>
        <authorList>
            <person name="Spang A."/>
            <person name="Saw J.H."/>
            <person name="Jorgensen S.L."/>
            <person name="Zaremba-Niedzwiedzka K."/>
            <person name="Martijn J."/>
            <person name="Lind A.E."/>
            <person name="van Eijk R."/>
            <person name="Schleper C."/>
            <person name="Guy L."/>
            <person name="Ettema T.J."/>
        </authorList>
    </citation>
    <scope>NUCLEOTIDE SEQUENCE</scope>
</reference>
<accession>A0A0F9D5H6</accession>
<comment type="caution">
    <text evidence="2">The sequence shown here is derived from an EMBL/GenBank/DDBJ whole genome shotgun (WGS) entry which is preliminary data.</text>
</comment>
<gene>
    <name evidence="2" type="ORF">LCGC14_2529690</name>
</gene>
<proteinExistence type="predicted"/>
<feature type="compositionally biased region" description="Basic and acidic residues" evidence="1">
    <location>
        <begin position="314"/>
        <end position="326"/>
    </location>
</feature>
<feature type="non-terminal residue" evidence="2">
    <location>
        <position position="326"/>
    </location>
</feature>